<keyword evidence="2" id="KW-1185">Reference proteome</keyword>
<dbReference type="EMBL" id="KZ821465">
    <property type="protein sequence ID" value="PYH33116.1"/>
    <property type="molecule type" value="Genomic_DNA"/>
</dbReference>
<name>A0A318YFH3_ASPNB</name>
<organism evidence="1 2">
    <name type="scientific">Aspergillus neoniger (strain CBS 115656)</name>
    <dbReference type="NCBI Taxonomy" id="1448310"/>
    <lineage>
        <taxon>Eukaryota</taxon>
        <taxon>Fungi</taxon>
        <taxon>Dikarya</taxon>
        <taxon>Ascomycota</taxon>
        <taxon>Pezizomycotina</taxon>
        <taxon>Eurotiomycetes</taxon>
        <taxon>Eurotiomycetidae</taxon>
        <taxon>Eurotiales</taxon>
        <taxon>Aspergillaceae</taxon>
        <taxon>Aspergillus</taxon>
        <taxon>Aspergillus subgen. Circumdati</taxon>
    </lineage>
</organism>
<dbReference type="AlphaFoldDB" id="A0A318YFH3"/>
<proteinExistence type="predicted"/>
<evidence type="ECO:0000313" key="1">
    <source>
        <dbReference type="EMBL" id="PYH33116.1"/>
    </source>
</evidence>
<gene>
    <name evidence="1" type="ORF">BO87DRAFT_93798</name>
</gene>
<dbReference type="GeneID" id="37132140"/>
<accession>A0A318YFH3</accession>
<dbReference type="OrthoDB" id="10466231at2759"/>
<sequence>MSRDRYRAYPFEPGPLLSRTIGIVGEEGWEGRDFKAWTSPCAPPCSAKFVGMGSTGGKEERGKRGAS</sequence>
<protein>
    <submittedName>
        <fullName evidence="1">Uncharacterized protein</fullName>
    </submittedName>
</protein>
<evidence type="ECO:0000313" key="2">
    <source>
        <dbReference type="Proteomes" id="UP000247647"/>
    </source>
</evidence>
<reference evidence="1" key="1">
    <citation type="submission" date="2016-12" db="EMBL/GenBank/DDBJ databases">
        <title>The genomes of Aspergillus section Nigri reveals drivers in fungal speciation.</title>
        <authorList>
            <consortium name="DOE Joint Genome Institute"/>
            <person name="Vesth T.C."/>
            <person name="Nybo J."/>
            <person name="Theobald S."/>
            <person name="Brandl J."/>
            <person name="Frisvad J.C."/>
            <person name="Nielsen K.F."/>
            <person name="Lyhne E.K."/>
            <person name="Kogle M.E."/>
            <person name="Kuo A."/>
            <person name="Riley R."/>
            <person name="Clum A."/>
            <person name="Nolan M."/>
            <person name="Lipzen A."/>
            <person name="Salamov A."/>
            <person name="Henrissat B."/>
            <person name="Wiebenga A."/>
            <person name="De Vries R.P."/>
            <person name="Grigoriev I.V."/>
            <person name="Mortensen U.H."/>
            <person name="Andersen M.R."/>
            <person name="Baker S.E."/>
        </authorList>
    </citation>
    <scope>NUCLEOTIDE SEQUENCE [LARGE SCALE GENOMIC DNA]</scope>
    <source>
        <strain evidence="1">CBS 115656</strain>
    </source>
</reference>
<dbReference type="RefSeq" id="XP_025478594.1">
    <property type="nucleotide sequence ID" value="XM_025629684.1"/>
</dbReference>
<dbReference type="Proteomes" id="UP000247647">
    <property type="component" value="Unassembled WGS sequence"/>
</dbReference>